<dbReference type="CDD" id="cd14014">
    <property type="entry name" value="STKc_PknB_like"/>
    <property type="match status" value="1"/>
</dbReference>
<dbReference type="PANTHER" id="PTHR43289:SF34">
    <property type="entry name" value="SERINE_THREONINE-PROTEIN KINASE YBDM-RELATED"/>
    <property type="match status" value="1"/>
</dbReference>
<dbReference type="InterPro" id="IPR000719">
    <property type="entry name" value="Prot_kinase_dom"/>
</dbReference>
<reference evidence="8 9" key="1">
    <citation type="submission" date="2018-07" db="EMBL/GenBank/DDBJ databases">
        <authorList>
            <person name="Zhang Y."/>
            <person name="Wang L."/>
            <person name="Ma S."/>
        </authorList>
    </citation>
    <scope>NUCLEOTIDE SEQUENCE [LARGE SCALE GENOMIC DNA]</scope>
    <source>
        <strain evidence="8 9">4-2</strain>
    </source>
</reference>
<feature type="region of interest" description="Disordered" evidence="5">
    <location>
        <begin position="386"/>
        <end position="407"/>
    </location>
</feature>
<dbReference type="PROSITE" id="PS50011">
    <property type="entry name" value="PROTEIN_KINASE_DOM"/>
    <property type="match status" value="1"/>
</dbReference>
<proteinExistence type="predicted"/>
<dbReference type="EMBL" id="QOKZ01000003">
    <property type="protein sequence ID" value="RMC35408.1"/>
    <property type="molecule type" value="Genomic_DNA"/>
</dbReference>
<feature type="domain" description="Protein kinase" evidence="7">
    <location>
        <begin position="105"/>
        <end position="365"/>
    </location>
</feature>
<dbReference type="GO" id="GO:0004674">
    <property type="term" value="F:protein serine/threonine kinase activity"/>
    <property type="evidence" value="ECO:0007669"/>
    <property type="project" value="UniProtKB-KW"/>
</dbReference>
<dbReference type="PROSITE" id="PS00109">
    <property type="entry name" value="PROTEIN_KINASE_TYR"/>
    <property type="match status" value="1"/>
</dbReference>
<keyword evidence="1" id="KW-0808">Transferase</keyword>
<sequence>MSEIEKDPSRKTGPPSADDGTAEQSGEQVESSASAVSTDDRTVFAEESGHETPANTDPRKTVISDEPKVSLPSQAVEPTMIGEQPKVRGGDVRLVEPGTLINNNYRILSLVSAGGMGEVYRAENVFTGDPVAVKVILPNLAQDDAVLDLFRREARVLVQLRDEAIVRYHNFVLDTGLGRYCLIMEFVEGRHLGTRVKEGGPLPDDAAIMLMRRIARGLDRAHARGVTHRDLSPDNVILRDDRIDEAVLIDFGIARSTELGDGLAGRFAGKFKYIAPEQLGHAGGEIGPHTDVYGLGLLMAMVARGTPLDMGDSVVSASAARQAIPDLSGVSHRLFPLLQHMLEPDPQRRPGDMGTVLRMLGDPAMLPAQYRLPLWSAAKAGNGEDGMSGSFPSLSGESVETDSESPFSVAPGSYAAGHEAFAPSVTKAKRDGWVLALFVALAVAALAIGAAWWILRDTSTETPPVVEAEPEQANDLVARDPATREGFLASQPMPDCSFADRIASGPNAGMISVLSGTNFAPTELMDAYETSFGVRPATVETRVVAAHCPALNFLREVSGRPAAPPQLTASITSAESGFRLIGEVKWDTGRNLWLFLVSQDGGVYDLTAQGTETPDGRRFGVGISSASTGGTADVAPFLLVALTTEKPVTAVAAAPSGAPAAELLPRVLDELRANGENPAAGVLALRAKVAEGDQ</sequence>
<name>A0A3M0MCB5_9RHOB</name>
<organism evidence="8 9">
    <name type="scientific">Paracoccus alkanivorans</name>
    <dbReference type="NCBI Taxonomy" id="2116655"/>
    <lineage>
        <taxon>Bacteria</taxon>
        <taxon>Pseudomonadati</taxon>
        <taxon>Pseudomonadota</taxon>
        <taxon>Alphaproteobacteria</taxon>
        <taxon>Rhodobacterales</taxon>
        <taxon>Paracoccaceae</taxon>
        <taxon>Paracoccus</taxon>
    </lineage>
</organism>
<keyword evidence="4" id="KW-0067">ATP-binding</keyword>
<evidence type="ECO:0000259" key="7">
    <source>
        <dbReference type="PROSITE" id="PS50011"/>
    </source>
</evidence>
<evidence type="ECO:0000256" key="6">
    <source>
        <dbReference type="SAM" id="Phobius"/>
    </source>
</evidence>
<feature type="compositionally biased region" description="Basic and acidic residues" evidence="5">
    <location>
        <begin position="57"/>
        <end position="68"/>
    </location>
</feature>
<evidence type="ECO:0000256" key="2">
    <source>
        <dbReference type="ARBA" id="ARBA00022741"/>
    </source>
</evidence>
<keyword evidence="8" id="KW-0723">Serine/threonine-protein kinase</keyword>
<keyword evidence="2" id="KW-0547">Nucleotide-binding</keyword>
<dbReference type="InterPro" id="IPR011009">
    <property type="entry name" value="Kinase-like_dom_sf"/>
</dbReference>
<dbReference type="Gene3D" id="1.10.510.10">
    <property type="entry name" value="Transferase(Phosphotransferase) domain 1"/>
    <property type="match status" value="1"/>
</dbReference>
<feature type="region of interest" description="Disordered" evidence="5">
    <location>
        <begin position="1"/>
        <end position="70"/>
    </location>
</feature>
<evidence type="ECO:0000256" key="5">
    <source>
        <dbReference type="SAM" id="MobiDB-lite"/>
    </source>
</evidence>
<comment type="caution">
    <text evidence="8">The sequence shown here is derived from an EMBL/GenBank/DDBJ whole genome shotgun (WGS) entry which is preliminary data.</text>
</comment>
<protein>
    <submittedName>
        <fullName evidence="8">Serine/threonine protein kinase</fullName>
    </submittedName>
</protein>
<feature type="compositionally biased region" description="Basic and acidic residues" evidence="5">
    <location>
        <begin position="38"/>
        <end position="50"/>
    </location>
</feature>
<feature type="compositionally biased region" description="Polar residues" evidence="5">
    <location>
        <begin position="22"/>
        <end position="37"/>
    </location>
</feature>
<keyword evidence="6" id="KW-1133">Transmembrane helix</keyword>
<dbReference type="Pfam" id="PF00069">
    <property type="entry name" value="Pkinase"/>
    <property type="match status" value="1"/>
</dbReference>
<dbReference type="OrthoDB" id="9801841at2"/>
<evidence type="ECO:0000313" key="9">
    <source>
        <dbReference type="Proteomes" id="UP000273516"/>
    </source>
</evidence>
<dbReference type="GO" id="GO:0005524">
    <property type="term" value="F:ATP binding"/>
    <property type="evidence" value="ECO:0007669"/>
    <property type="project" value="UniProtKB-KW"/>
</dbReference>
<dbReference type="Proteomes" id="UP000273516">
    <property type="component" value="Unassembled WGS sequence"/>
</dbReference>
<keyword evidence="6" id="KW-0812">Transmembrane</keyword>
<dbReference type="InterPro" id="IPR008266">
    <property type="entry name" value="Tyr_kinase_AS"/>
</dbReference>
<dbReference type="SUPFAM" id="SSF56112">
    <property type="entry name" value="Protein kinase-like (PK-like)"/>
    <property type="match status" value="1"/>
</dbReference>
<dbReference type="AlphaFoldDB" id="A0A3M0MCB5"/>
<dbReference type="PANTHER" id="PTHR43289">
    <property type="entry name" value="MITOGEN-ACTIVATED PROTEIN KINASE KINASE KINASE 20-RELATED"/>
    <property type="match status" value="1"/>
</dbReference>
<gene>
    <name evidence="8" type="ORF">C9E81_09235</name>
</gene>
<accession>A0A3M0MCB5</accession>
<keyword evidence="6" id="KW-0472">Membrane</keyword>
<evidence type="ECO:0000256" key="3">
    <source>
        <dbReference type="ARBA" id="ARBA00022777"/>
    </source>
</evidence>
<dbReference type="Gene3D" id="3.30.200.20">
    <property type="entry name" value="Phosphorylase Kinase, domain 1"/>
    <property type="match status" value="1"/>
</dbReference>
<evidence type="ECO:0000256" key="1">
    <source>
        <dbReference type="ARBA" id="ARBA00022679"/>
    </source>
</evidence>
<keyword evidence="3 8" id="KW-0418">Kinase</keyword>
<feature type="compositionally biased region" description="Basic and acidic residues" evidence="5">
    <location>
        <begin position="1"/>
        <end position="10"/>
    </location>
</feature>
<evidence type="ECO:0000256" key="4">
    <source>
        <dbReference type="ARBA" id="ARBA00022840"/>
    </source>
</evidence>
<feature type="transmembrane region" description="Helical" evidence="6">
    <location>
        <begin position="433"/>
        <end position="455"/>
    </location>
</feature>
<evidence type="ECO:0000313" key="8">
    <source>
        <dbReference type="EMBL" id="RMC35408.1"/>
    </source>
</evidence>
<keyword evidence="9" id="KW-1185">Reference proteome</keyword>